<dbReference type="PANTHER" id="PTHR11799">
    <property type="entry name" value="PARAOXONASE"/>
    <property type="match status" value="1"/>
</dbReference>
<evidence type="ECO:0000256" key="2">
    <source>
        <dbReference type="ARBA" id="ARBA00022801"/>
    </source>
</evidence>
<evidence type="ECO:0000313" key="5">
    <source>
        <dbReference type="EMBL" id="WND03847.1"/>
    </source>
</evidence>
<protein>
    <recommendedName>
        <fullName evidence="7">Arylesterase</fullName>
    </recommendedName>
</protein>
<dbReference type="SUPFAM" id="SSF63829">
    <property type="entry name" value="Calcium-dependent phosphotriesterase"/>
    <property type="match status" value="1"/>
</dbReference>
<accession>A0AA52HAQ6</accession>
<dbReference type="RefSeq" id="WP_310799712.1">
    <property type="nucleotide sequence ID" value="NZ_CP123872.1"/>
</dbReference>
<dbReference type="Pfam" id="PF01731">
    <property type="entry name" value="Arylesterase"/>
    <property type="match status" value="1"/>
</dbReference>
<keyword evidence="3" id="KW-1015">Disulfide bond</keyword>
<evidence type="ECO:0000256" key="1">
    <source>
        <dbReference type="ARBA" id="ARBA00008595"/>
    </source>
</evidence>
<dbReference type="EMBL" id="CP123872">
    <property type="protein sequence ID" value="WND03847.1"/>
    <property type="molecule type" value="Genomic_DNA"/>
</dbReference>
<keyword evidence="2" id="KW-0378">Hydrolase</keyword>
<dbReference type="AlphaFoldDB" id="A0AA52HAQ6"/>
<dbReference type="InterPro" id="IPR051288">
    <property type="entry name" value="Serum_paraoxonase/arylesterase"/>
</dbReference>
<comment type="similarity">
    <text evidence="1">Belongs to the paraoxonase family.</text>
</comment>
<dbReference type="Proteomes" id="UP001268683">
    <property type="component" value="Chromosome"/>
</dbReference>
<organism evidence="5 6">
    <name type="scientific">Temperatibacter marinus</name>
    <dbReference type="NCBI Taxonomy" id="1456591"/>
    <lineage>
        <taxon>Bacteria</taxon>
        <taxon>Pseudomonadati</taxon>
        <taxon>Pseudomonadota</taxon>
        <taxon>Alphaproteobacteria</taxon>
        <taxon>Kordiimonadales</taxon>
        <taxon>Temperatibacteraceae</taxon>
        <taxon>Temperatibacter</taxon>
    </lineage>
</organism>
<dbReference type="InterPro" id="IPR011042">
    <property type="entry name" value="6-blade_b-propeller_TolB-like"/>
</dbReference>
<evidence type="ECO:0000256" key="4">
    <source>
        <dbReference type="ARBA" id="ARBA00023180"/>
    </source>
</evidence>
<reference evidence="5" key="1">
    <citation type="submission" date="2023-04" db="EMBL/GenBank/DDBJ databases">
        <title>Complete genome sequence of Temperatibacter marinus.</title>
        <authorList>
            <person name="Rong J.-C."/>
            <person name="Yi M.-L."/>
            <person name="Zhao Q."/>
        </authorList>
    </citation>
    <scope>NUCLEOTIDE SEQUENCE</scope>
    <source>
        <strain evidence="5">NBRC 110045</strain>
    </source>
</reference>
<dbReference type="Gene3D" id="2.120.10.30">
    <property type="entry name" value="TolB, C-terminal domain"/>
    <property type="match status" value="1"/>
</dbReference>
<sequence>MLKFSIRLGLFLCLLIILRLAYVVGSGTGLTQSYEPKLADQCTPILIAPGTEDITIDHELGQVFVSADNRRKNGDRSKNGIYMFTAGDPSTLKKISMNAPRGFRPHGFSLWKGPKGNRRLFVVSHPARHTHAIEVFTVKTNGMLDHIKTITDPLIHSPNDLVAVGEDTFYVTNDHGWTGAMRMVEDFLAVPVSNVVFYQSGTSEVVINGLSYANGITASEDAQTLYISEISKRQIRAWHKSDTHGFEEGKTWPMRMAADNLEWDDFGRLWTAGHPNTLAFLNHAKDPKNLSPSMASFINLKSDTITEGLYSSGSEMSGSSVATASKGRLYLGAVFEAHILSCPLLPEE</sequence>
<evidence type="ECO:0000313" key="6">
    <source>
        <dbReference type="Proteomes" id="UP001268683"/>
    </source>
</evidence>
<evidence type="ECO:0000256" key="3">
    <source>
        <dbReference type="ARBA" id="ARBA00023157"/>
    </source>
</evidence>
<keyword evidence="4" id="KW-0325">Glycoprotein</keyword>
<name>A0AA52HAQ6_9PROT</name>
<proteinExistence type="inferred from homology"/>
<dbReference type="KEGG" id="tmk:QGN29_05610"/>
<keyword evidence="6" id="KW-1185">Reference proteome</keyword>
<evidence type="ECO:0008006" key="7">
    <source>
        <dbReference type="Google" id="ProtNLM"/>
    </source>
</evidence>
<gene>
    <name evidence="5" type="ORF">QGN29_05610</name>
</gene>
<dbReference type="InterPro" id="IPR002640">
    <property type="entry name" value="Arylesterase"/>
</dbReference>
<dbReference type="GO" id="GO:0004064">
    <property type="term" value="F:arylesterase activity"/>
    <property type="evidence" value="ECO:0007669"/>
    <property type="project" value="InterPro"/>
</dbReference>
<dbReference type="PANTHER" id="PTHR11799:SF12">
    <property type="entry name" value="PARAOXONASE-RELATED"/>
    <property type="match status" value="1"/>
</dbReference>